<dbReference type="Proteomes" id="UP000724584">
    <property type="component" value="Unassembled WGS sequence"/>
</dbReference>
<sequence length="385" mass="42506">METETRSRPELRPVWTRRGDQPYPSPRTAALSVTSPLYSASLNLPSPMYPMSPGYDPMRAHERALVDKLDRFDHRGRRESQLSPTTTRSLTPISEQTRESRRGSTTSLPLPRAPAPSPLSPTLMQYTGPQTLAAQTREILLGGLPDGLPRSPLAFSNTSPIHERRQSLPPPYLSGRRSSQQIRDDLQQRGHKYHGNSLGADFFVSAVALRRYSDSSSTDDDRAPLERSSEGNRQFAIRAEVRPSAPDRGPFLLKGVLDIDALRATVPEPPPLSAGPRRHSSEVAIRSPLPTGRRRSSVTASARHGLGPDRPHNTSTVPIHVPYARAFLPVLAAILYSGHIQKGDLVYLPMPNPKAWVKTVAHVYTGQGELTEEIKQNIEYLAGKV</sequence>
<accession>A0ACB7PPZ6</accession>
<organism evidence="1 2">
    <name type="scientific">Chaetomium tenue</name>
    <dbReference type="NCBI Taxonomy" id="1854479"/>
    <lineage>
        <taxon>Eukaryota</taxon>
        <taxon>Fungi</taxon>
        <taxon>Dikarya</taxon>
        <taxon>Ascomycota</taxon>
        <taxon>Pezizomycotina</taxon>
        <taxon>Sordariomycetes</taxon>
        <taxon>Sordariomycetidae</taxon>
        <taxon>Sordariales</taxon>
        <taxon>Chaetomiaceae</taxon>
        <taxon>Chaetomium</taxon>
    </lineage>
</organism>
<name>A0ACB7PPZ6_9PEZI</name>
<comment type="caution">
    <text evidence="1">The sequence shown here is derived from an EMBL/GenBank/DDBJ whole genome shotgun (WGS) entry which is preliminary data.</text>
</comment>
<protein>
    <submittedName>
        <fullName evidence="1">Uncharacterized protein</fullName>
    </submittedName>
</protein>
<proteinExistence type="predicted"/>
<keyword evidence="2" id="KW-1185">Reference proteome</keyword>
<evidence type="ECO:0000313" key="1">
    <source>
        <dbReference type="EMBL" id="KAH6651186.1"/>
    </source>
</evidence>
<evidence type="ECO:0000313" key="2">
    <source>
        <dbReference type="Proteomes" id="UP000724584"/>
    </source>
</evidence>
<gene>
    <name evidence="1" type="ORF">F5144DRAFT_79476</name>
</gene>
<reference evidence="1 2" key="1">
    <citation type="journal article" date="2021" name="Nat. Commun.">
        <title>Genetic determinants of endophytism in the Arabidopsis root mycobiome.</title>
        <authorList>
            <person name="Mesny F."/>
            <person name="Miyauchi S."/>
            <person name="Thiergart T."/>
            <person name="Pickel B."/>
            <person name="Atanasova L."/>
            <person name="Karlsson M."/>
            <person name="Huettel B."/>
            <person name="Barry K.W."/>
            <person name="Haridas S."/>
            <person name="Chen C."/>
            <person name="Bauer D."/>
            <person name="Andreopoulos W."/>
            <person name="Pangilinan J."/>
            <person name="LaButti K."/>
            <person name="Riley R."/>
            <person name="Lipzen A."/>
            <person name="Clum A."/>
            <person name="Drula E."/>
            <person name="Henrissat B."/>
            <person name="Kohler A."/>
            <person name="Grigoriev I.V."/>
            <person name="Martin F.M."/>
            <person name="Hacquard S."/>
        </authorList>
    </citation>
    <scope>NUCLEOTIDE SEQUENCE [LARGE SCALE GENOMIC DNA]</scope>
    <source>
        <strain evidence="1 2">MPI-SDFR-AT-0079</strain>
    </source>
</reference>
<dbReference type="EMBL" id="JAGIZQ010000001">
    <property type="protein sequence ID" value="KAH6651186.1"/>
    <property type="molecule type" value="Genomic_DNA"/>
</dbReference>